<dbReference type="Proteomes" id="UP000281547">
    <property type="component" value="Unassembled WGS sequence"/>
</dbReference>
<evidence type="ECO:0000256" key="1">
    <source>
        <dbReference type="ARBA" id="ARBA00004651"/>
    </source>
</evidence>
<feature type="transmembrane region" description="Helical" evidence="8">
    <location>
        <begin position="300"/>
        <end position="320"/>
    </location>
</feature>
<keyword evidence="4 8" id="KW-1133">Transmembrane helix</keyword>
<name>A0A433X259_9HYPH</name>
<feature type="transmembrane region" description="Helical" evidence="8">
    <location>
        <begin position="268"/>
        <end position="288"/>
    </location>
</feature>
<dbReference type="GO" id="GO:0005886">
    <property type="term" value="C:plasma membrane"/>
    <property type="evidence" value="ECO:0007669"/>
    <property type="project" value="UniProtKB-SubCell"/>
</dbReference>
<keyword evidence="11" id="KW-1185">Reference proteome</keyword>
<sequence>MTPIVLAILATVCIAAAGFALLPQMLGASRAEQRLDALRGETRPAPQRRINDAERQREGRRKSVQQALKAQADLEKKRRRRVPLADLIFQAGMKISRFDFIRNQVILGVILFLLTAVLQVPVLFAAVFGIAGGYLLPRLVLAQRRRRYQDRFLDELPNAVEAIVRGVKSGMPLNDSIRVVARDVKEPVRSEFQRVLDQQSVGKSMAEAVETLLDRVPLPEVNFFVVVITVQQQAGGNLSEALGNLARVLRNRKKMKDKVKAMSSEAKASAMIIGSLPFAVGILVSLTTPTYLAPLFTTPLGLFWVGVGTLMMLTGIFVMYRMIQFEM</sequence>
<dbReference type="Pfam" id="PF00482">
    <property type="entry name" value="T2SSF"/>
    <property type="match status" value="1"/>
</dbReference>
<feature type="coiled-coil region" evidence="6">
    <location>
        <begin position="238"/>
        <end position="265"/>
    </location>
</feature>
<dbReference type="EMBL" id="RZNJ01000009">
    <property type="protein sequence ID" value="RUT28199.1"/>
    <property type="molecule type" value="Genomic_DNA"/>
</dbReference>
<comment type="caution">
    <text evidence="10">The sequence shown here is derived from an EMBL/GenBank/DDBJ whole genome shotgun (WGS) entry which is preliminary data.</text>
</comment>
<feature type="transmembrane region" description="Helical" evidence="8">
    <location>
        <begin position="105"/>
        <end position="136"/>
    </location>
</feature>
<keyword evidence="2" id="KW-1003">Cell membrane</keyword>
<protein>
    <submittedName>
        <fullName evidence="10">Type II secretion system F family protein</fullName>
    </submittedName>
</protein>
<evidence type="ECO:0000313" key="10">
    <source>
        <dbReference type="EMBL" id="RUT28199.1"/>
    </source>
</evidence>
<evidence type="ECO:0000256" key="3">
    <source>
        <dbReference type="ARBA" id="ARBA00022692"/>
    </source>
</evidence>
<keyword evidence="6" id="KW-0175">Coiled coil</keyword>
<dbReference type="OrthoDB" id="9803381at2"/>
<evidence type="ECO:0000256" key="5">
    <source>
        <dbReference type="ARBA" id="ARBA00023136"/>
    </source>
</evidence>
<accession>A0A433X259</accession>
<evidence type="ECO:0000256" key="6">
    <source>
        <dbReference type="SAM" id="Coils"/>
    </source>
</evidence>
<dbReference type="InterPro" id="IPR042094">
    <property type="entry name" value="T2SS_GspF_sf"/>
</dbReference>
<comment type="subcellular location">
    <subcellularLocation>
        <location evidence="1">Cell membrane</location>
        <topology evidence="1">Multi-pass membrane protein</topology>
    </subcellularLocation>
</comment>
<keyword evidence="5 8" id="KW-0472">Membrane</keyword>
<dbReference type="PANTHER" id="PTHR35007:SF1">
    <property type="entry name" value="PILUS ASSEMBLY PROTEIN"/>
    <property type="match status" value="1"/>
</dbReference>
<evidence type="ECO:0000313" key="11">
    <source>
        <dbReference type="Proteomes" id="UP000281547"/>
    </source>
</evidence>
<dbReference type="RefSeq" id="WP_127189911.1">
    <property type="nucleotide sequence ID" value="NZ_RZNJ01000009.1"/>
</dbReference>
<evidence type="ECO:0000256" key="8">
    <source>
        <dbReference type="SAM" id="Phobius"/>
    </source>
</evidence>
<dbReference type="PANTHER" id="PTHR35007">
    <property type="entry name" value="INTEGRAL MEMBRANE PROTEIN-RELATED"/>
    <property type="match status" value="1"/>
</dbReference>
<feature type="domain" description="Type II secretion system protein GspF" evidence="9">
    <location>
        <begin position="163"/>
        <end position="284"/>
    </location>
</feature>
<dbReference type="AlphaFoldDB" id="A0A433X259"/>
<gene>
    <name evidence="10" type="ORF">EMQ25_17530</name>
</gene>
<feature type="region of interest" description="Disordered" evidence="7">
    <location>
        <begin position="38"/>
        <end position="63"/>
    </location>
</feature>
<evidence type="ECO:0000259" key="9">
    <source>
        <dbReference type="Pfam" id="PF00482"/>
    </source>
</evidence>
<proteinExistence type="predicted"/>
<keyword evidence="3 8" id="KW-0812">Transmembrane</keyword>
<dbReference type="Gene3D" id="1.20.81.30">
    <property type="entry name" value="Type II secretion system (T2SS), domain F"/>
    <property type="match status" value="1"/>
</dbReference>
<evidence type="ECO:0000256" key="4">
    <source>
        <dbReference type="ARBA" id="ARBA00022989"/>
    </source>
</evidence>
<evidence type="ECO:0000256" key="7">
    <source>
        <dbReference type="SAM" id="MobiDB-lite"/>
    </source>
</evidence>
<reference evidence="10 11" key="1">
    <citation type="journal article" date="2016" name="Int. J. Syst. Evol. Microbiol.">
        <title>Arsenicitalea aurantiaca gen. nov., sp. nov., a new member of the family Hyphomicrobiaceae, isolated from high-arsenic sediment.</title>
        <authorList>
            <person name="Mu Y."/>
            <person name="Zhou L."/>
            <person name="Zeng X.C."/>
            <person name="Liu L."/>
            <person name="Pan Y."/>
            <person name="Chen X."/>
            <person name="Wang J."/>
            <person name="Li S."/>
            <person name="Li W.J."/>
            <person name="Wang Y."/>
        </authorList>
    </citation>
    <scope>NUCLEOTIDE SEQUENCE [LARGE SCALE GENOMIC DNA]</scope>
    <source>
        <strain evidence="10 11">42-50</strain>
    </source>
</reference>
<dbReference type="InterPro" id="IPR018076">
    <property type="entry name" value="T2SS_GspF_dom"/>
</dbReference>
<organism evidence="10 11">
    <name type="scientific">Arsenicitalea aurantiaca</name>
    <dbReference type="NCBI Taxonomy" id="1783274"/>
    <lineage>
        <taxon>Bacteria</taxon>
        <taxon>Pseudomonadati</taxon>
        <taxon>Pseudomonadota</taxon>
        <taxon>Alphaproteobacteria</taxon>
        <taxon>Hyphomicrobiales</taxon>
        <taxon>Devosiaceae</taxon>
        <taxon>Arsenicitalea</taxon>
    </lineage>
</organism>
<evidence type="ECO:0000256" key="2">
    <source>
        <dbReference type="ARBA" id="ARBA00022475"/>
    </source>
</evidence>